<evidence type="ECO:0000256" key="2">
    <source>
        <dbReference type="ARBA" id="ARBA00022679"/>
    </source>
</evidence>
<feature type="domain" description="Alpha-type protein kinase" evidence="7">
    <location>
        <begin position="342"/>
        <end position="590"/>
    </location>
</feature>
<dbReference type="InterPro" id="IPR051852">
    <property type="entry name" value="Alpha-type_PK"/>
</dbReference>
<dbReference type="Pfam" id="PF02816">
    <property type="entry name" value="Alpha_kinase"/>
    <property type="match status" value="1"/>
</dbReference>
<gene>
    <name evidence="8" type="primary">EEF2K_22</name>
    <name evidence="8" type="ORF">PGTUg99_026163</name>
</gene>
<feature type="region of interest" description="Disordered" evidence="6">
    <location>
        <begin position="233"/>
        <end position="285"/>
    </location>
</feature>
<proteinExistence type="predicted"/>
<reference evidence="8 9" key="1">
    <citation type="submission" date="2019-05" db="EMBL/GenBank/DDBJ databases">
        <title>Emergence of the Ug99 lineage of the wheat stem rust pathogen through somatic hybridization.</title>
        <authorList>
            <person name="Li F."/>
            <person name="Upadhyaya N.M."/>
            <person name="Sperschneider J."/>
            <person name="Matny O."/>
            <person name="Nguyen-Phuc H."/>
            <person name="Mago R."/>
            <person name="Raley C."/>
            <person name="Miller M.E."/>
            <person name="Silverstein K.A.T."/>
            <person name="Henningsen E."/>
            <person name="Hirsch C.D."/>
            <person name="Visser B."/>
            <person name="Pretorius Z.A."/>
            <person name="Steffenson B.J."/>
            <person name="Schwessinger B."/>
            <person name="Dodds P.N."/>
            <person name="Figueroa M."/>
        </authorList>
    </citation>
    <scope>NUCLEOTIDE SEQUENCE [LARGE SCALE GENOMIC DNA]</scope>
    <source>
        <strain evidence="8 9">Ug99</strain>
    </source>
</reference>
<keyword evidence="1" id="KW-0723">Serine/threonine-protein kinase</keyword>
<dbReference type="SMART" id="SM00811">
    <property type="entry name" value="Alpha_kinase"/>
    <property type="match status" value="1"/>
</dbReference>
<dbReference type="GO" id="GO:0031037">
    <property type="term" value="P:myosin II filament disassembly"/>
    <property type="evidence" value="ECO:0007669"/>
    <property type="project" value="TreeGrafter"/>
</dbReference>
<keyword evidence="3" id="KW-0547">Nucleotide-binding</keyword>
<evidence type="ECO:0000256" key="4">
    <source>
        <dbReference type="ARBA" id="ARBA00022777"/>
    </source>
</evidence>
<feature type="compositionally biased region" description="Polar residues" evidence="6">
    <location>
        <begin position="243"/>
        <end position="262"/>
    </location>
</feature>
<evidence type="ECO:0000313" key="9">
    <source>
        <dbReference type="Proteomes" id="UP000325313"/>
    </source>
</evidence>
<keyword evidence="4 8" id="KW-0418">Kinase</keyword>
<dbReference type="CDD" id="cd04515">
    <property type="entry name" value="Alpha_kinase"/>
    <property type="match status" value="1"/>
</dbReference>
<dbReference type="PANTHER" id="PTHR45992">
    <property type="entry name" value="EUKARYOTIC ELONGATION FACTOR 2 KINASE-RELATED"/>
    <property type="match status" value="1"/>
</dbReference>
<dbReference type="AlphaFoldDB" id="A0A5B0P055"/>
<evidence type="ECO:0000256" key="1">
    <source>
        <dbReference type="ARBA" id="ARBA00022527"/>
    </source>
</evidence>
<accession>A0A5B0P055</accession>
<dbReference type="EMBL" id="VDEP01000373">
    <property type="protein sequence ID" value="KAA1093750.1"/>
    <property type="molecule type" value="Genomic_DNA"/>
</dbReference>
<evidence type="ECO:0000256" key="6">
    <source>
        <dbReference type="SAM" id="MobiDB-lite"/>
    </source>
</evidence>
<dbReference type="InterPro" id="IPR011009">
    <property type="entry name" value="Kinase-like_dom_sf"/>
</dbReference>
<dbReference type="GO" id="GO:0005524">
    <property type="term" value="F:ATP binding"/>
    <property type="evidence" value="ECO:0007669"/>
    <property type="project" value="UniProtKB-KW"/>
</dbReference>
<protein>
    <submittedName>
        <fullName evidence="8">Eukaryotic elongation factor-2 kinase</fullName>
    </submittedName>
</protein>
<keyword evidence="2" id="KW-0808">Transferase</keyword>
<dbReference type="GO" id="GO:0003746">
    <property type="term" value="F:translation elongation factor activity"/>
    <property type="evidence" value="ECO:0007669"/>
    <property type="project" value="UniProtKB-KW"/>
</dbReference>
<dbReference type="Proteomes" id="UP000325313">
    <property type="component" value="Unassembled WGS sequence"/>
</dbReference>
<dbReference type="InterPro" id="IPR004166">
    <property type="entry name" value="a-kinase_dom"/>
</dbReference>
<keyword evidence="8" id="KW-0648">Protein biosynthesis</keyword>
<keyword evidence="5" id="KW-0067">ATP-binding</keyword>
<dbReference type="PROSITE" id="PS51158">
    <property type="entry name" value="ALPHA_KINASE"/>
    <property type="match status" value="1"/>
</dbReference>
<evidence type="ECO:0000256" key="5">
    <source>
        <dbReference type="ARBA" id="ARBA00022840"/>
    </source>
</evidence>
<dbReference type="Gene3D" id="3.20.200.10">
    <property type="entry name" value="MHCK/EF2 kinase"/>
    <property type="match status" value="1"/>
</dbReference>
<dbReference type="GO" id="GO:0004674">
    <property type="term" value="F:protein serine/threonine kinase activity"/>
    <property type="evidence" value="ECO:0007669"/>
    <property type="project" value="UniProtKB-KW"/>
</dbReference>
<organism evidence="8 9">
    <name type="scientific">Puccinia graminis f. sp. tritici</name>
    <dbReference type="NCBI Taxonomy" id="56615"/>
    <lineage>
        <taxon>Eukaryota</taxon>
        <taxon>Fungi</taxon>
        <taxon>Dikarya</taxon>
        <taxon>Basidiomycota</taxon>
        <taxon>Pucciniomycotina</taxon>
        <taxon>Pucciniomycetes</taxon>
        <taxon>Pucciniales</taxon>
        <taxon>Pucciniaceae</taxon>
        <taxon>Puccinia</taxon>
    </lineage>
</organism>
<evidence type="ECO:0000256" key="3">
    <source>
        <dbReference type="ARBA" id="ARBA00022741"/>
    </source>
</evidence>
<evidence type="ECO:0000313" key="8">
    <source>
        <dbReference type="EMBL" id="KAA1093750.1"/>
    </source>
</evidence>
<dbReference type="PANTHER" id="PTHR45992:SF2">
    <property type="entry name" value="EUKARYOTIC ELONGATION FACTOR 2 KINASE"/>
    <property type="match status" value="1"/>
</dbReference>
<dbReference type="GO" id="GO:1903013">
    <property type="term" value="P:response to differentiation-inducing factor 1"/>
    <property type="evidence" value="ECO:0007669"/>
    <property type="project" value="TreeGrafter"/>
</dbReference>
<keyword evidence="8" id="KW-0251">Elongation factor</keyword>
<evidence type="ECO:0000259" key="7">
    <source>
        <dbReference type="PROSITE" id="PS51158"/>
    </source>
</evidence>
<comment type="caution">
    <text evidence="8">The sequence shown here is derived from an EMBL/GenBank/DDBJ whole genome shotgun (WGS) entry which is preliminary data.</text>
</comment>
<sequence>MPLCDQCKKWTQGELLRGICEPCVIGFLNCPSQSTSSAGPSTHVPPTQPILTNPFTAISRQPKAFLPSHQPIPKNPIRPSLFLSKSSPMLRDLTTNKPSQLPFLLTLRAQPLQEARMGKSKDPSKPRAKKTIESSLFLYQDGTLWEKKGLFCCKQTALLTDPSLYENLCHQLWEVFSEEIIKQTKIESLPYFPRDSLSLCQGISRIPSQTVLQNIIQETTSRKKLVIDLMYHHSDSSDPQPPLTSSKIRTASKSSKRVLTSESPPPMKRRNTQPEGSVPKSGQQQWALGGKFASKPATQQTNLTSHLGRLSQRVQSSSTGGPSATWILGQRLCFFTTHPPPNSDPQSTRFQLSNGIQGITFPINHKVHLNQVVGSGGMRTAYAAEVKTEVADGIEHINHWVAKIRLDEVEPSIDQHATDALMYEGFSHLLAQFKMKISHCDYLRSKFKSKGSSIEASDFNLLVRHAVVANGQINSPTNVYFLEAFLDGPYVKYSSNDNFAVPYNQPGMDLYLFKLMNAFTHWSYNNSMGKHLVSDLQGVGSTLTDPQIIDMDPHSWSDGNTSSDGIAQFLKDHICHPGNEVREALQLGKAVDLKWAKPQGSLADLVRTRNAA</sequence>
<name>A0A5B0P055_PUCGR</name>
<dbReference type="SUPFAM" id="SSF56112">
    <property type="entry name" value="Protein kinase-like (PK-like)"/>
    <property type="match status" value="1"/>
</dbReference>